<dbReference type="Gene3D" id="2.30.30.60">
    <property type="match status" value="1"/>
</dbReference>
<evidence type="ECO:0000256" key="1">
    <source>
        <dbReference type="ARBA" id="ARBA00004651"/>
    </source>
</evidence>
<accession>A0ABU9D994</accession>
<comment type="similarity">
    <text evidence="2">Belongs to the MscS (TC 1.A.23) family.</text>
</comment>
<dbReference type="SUPFAM" id="SSF50182">
    <property type="entry name" value="Sm-like ribonucleoproteins"/>
    <property type="match status" value="1"/>
</dbReference>
<evidence type="ECO:0000313" key="11">
    <source>
        <dbReference type="EMBL" id="MEK8090098.1"/>
    </source>
</evidence>
<dbReference type="InterPro" id="IPR006685">
    <property type="entry name" value="MscS_channel_2nd"/>
</dbReference>
<feature type="domain" description="Mechanosensitive ion channel transmembrane helices 2/3" evidence="10">
    <location>
        <begin position="149"/>
        <end position="185"/>
    </location>
</feature>
<dbReference type="Pfam" id="PF00924">
    <property type="entry name" value="MS_channel_2nd"/>
    <property type="match status" value="1"/>
</dbReference>
<dbReference type="RefSeq" id="WP_341371155.1">
    <property type="nucleotide sequence ID" value="NZ_JBBPCO010000009.1"/>
</dbReference>
<sequence length="371" mass="40739">MDYLNQIDFLQANVYGNTYAQWLVAGLVFLLSWGGLRYLKGMLVDRLSVLARGTSTDLDDFAVSLLQGVKGFFLIILSLAIATMVLNLPPAKTDIIHTLAVIAVLIQAAFWGTAFIDFLLNRQVSNRGVETDGGAIMTMRAVGFIGRMVLWVVIVLLILDNSGVDVTALVASLGIGGVAVALAVQNILSDLFASLSIVLDKPFVIGDFITVGDMAGTVEYIGMKSTRVRSLSGEQIVFSNADILKGQIRNYKRMFERRVVLQFGVTYQTPQEKLAAMPGWIRKIVEAQDKTRFDRAHLAGFGNSALNFEVVYFVLDPDYNVYMDIQQAIDLGIIEVFAREKVEFAYPTQTLFVQGSGGEIAVARESRALGR</sequence>
<dbReference type="PANTHER" id="PTHR30566:SF25">
    <property type="entry name" value="INNER MEMBRANE PROTEIN"/>
    <property type="match status" value="1"/>
</dbReference>
<comment type="subcellular location">
    <subcellularLocation>
        <location evidence="1">Cell membrane</location>
        <topology evidence="1">Multi-pass membrane protein</topology>
    </subcellularLocation>
</comment>
<dbReference type="Proteomes" id="UP001446205">
    <property type="component" value="Unassembled WGS sequence"/>
</dbReference>
<keyword evidence="6 7" id="KW-0472">Membrane</keyword>
<keyword evidence="3" id="KW-1003">Cell membrane</keyword>
<name>A0ABU9D994_9PROT</name>
<evidence type="ECO:0000256" key="7">
    <source>
        <dbReference type="SAM" id="Phobius"/>
    </source>
</evidence>
<gene>
    <name evidence="11" type="ORF">WOB96_10010</name>
</gene>
<evidence type="ECO:0000259" key="9">
    <source>
        <dbReference type="Pfam" id="PF21082"/>
    </source>
</evidence>
<evidence type="ECO:0000256" key="3">
    <source>
        <dbReference type="ARBA" id="ARBA00022475"/>
    </source>
</evidence>
<feature type="transmembrane region" description="Helical" evidence="7">
    <location>
        <begin position="141"/>
        <end position="160"/>
    </location>
</feature>
<protein>
    <submittedName>
        <fullName evidence="11">Mechanosensitive ion channel family protein</fullName>
    </submittedName>
</protein>
<evidence type="ECO:0000256" key="5">
    <source>
        <dbReference type="ARBA" id="ARBA00022989"/>
    </source>
</evidence>
<comment type="caution">
    <text evidence="11">The sequence shown here is derived from an EMBL/GenBank/DDBJ whole genome shotgun (WGS) entry which is preliminary data.</text>
</comment>
<dbReference type="EMBL" id="JBBPCO010000009">
    <property type="protein sequence ID" value="MEK8090098.1"/>
    <property type="molecule type" value="Genomic_DNA"/>
</dbReference>
<reference evidence="11 12" key="1">
    <citation type="submission" date="2024-04" db="EMBL/GenBank/DDBJ databases">
        <authorList>
            <person name="Abashina T."/>
            <person name="Shaikin A."/>
        </authorList>
    </citation>
    <scope>NUCLEOTIDE SEQUENCE [LARGE SCALE GENOMIC DNA]</scope>
    <source>
        <strain evidence="11 12">AAFK</strain>
    </source>
</reference>
<dbReference type="PANTHER" id="PTHR30566">
    <property type="entry name" value="YNAI-RELATED MECHANOSENSITIVE ION CHANNEL"/>
    <property type="match status" value="1"/>
</dbReference>
<feature type="domain" description="Mechanosensitive ion channel MscS" evidence="8">
    <location>
        <begin position="186"/>
        <end position="253"/>
    </location>
</feature>
<proteinExistence type="inferred from homology"/>
<dbReference type="InterPro" id="IPR011066">
    <property type="entry name" value="MscS_channel_C_sf"/>
</dbReference>
<dbReference type="InterPro" id="IPR049278">
    <property type="entry name" value="MS_channel_C"/>
</dbReference>
<dbReference type="InterPro" id="IPR049142">
    <property type="entry name" value="MS_channel_1st"/>
</dbReference>
<keyword evidence="4 7" id="KW-0812">Transmembrane</keyword>
<feature type="transmembrane region" description="Helical" evidence="7">
    <location>
        <begin position="20"/>
        <end position="39"/>
    </location>
</feature>
<dbReference type="Gene3D" id="3.30.70.100">
    <property type="match status" value="1"/>
</dbReference>
<evidence type="ECO:0000259" key="10">
    <source>
        <dbReference type="Pfam" id="PF21088"/>
    </source>
</evidence>
<feature type="domain" description="Mechanosensitive ion channel MscS C-terminal" evidence="9">
    <location>
        <begin position="259"/>
        <end position="344"/>
    </location>
</feature>
<dbReference type="SUPFAM" id="SSF82689">
    <property type="entry name" value="Mechanosensitive channel protein MscS (YggB), C-terminal domain"/>
    <property type="match status" value="1"/>
</dbReference>
<organism evidence="11 12">
    <name type="scientific">Thermithiobacillus plumbiphilus</name>
    <dbReference type="NCBI Taxonomy" id="1729899"/>
    <lineage>
        <taxon>Bacteria</taxon>
        <taxon>Pseudomonadati</taxon>
        <taxon>Pseudomonadota</taxon>
        <taxon>Acidithiobacillia</taxon>
        <taxon>Acidithiobacillales</taxon>
        <taxon>Thermithiobacillaceae</taxon>
        <taxon>Thermithiobacillus</taxon>
    </lineage>
</organism>
<dbReference type="InterPro" id="IPR011014">
    <property type="entry name" value="MscS_channel_TM-2"/>
</dbReference>
<dbReference type="InterPro" id="IPR023408">
    <property type="entry name" value="MscS_beta-dom_sf"/>
</dbReference>
<keyword evidence="5 7" id="KW-1133">Transmembrane helix</keyword>
<feature type="transmembrane region" description="Helical" evidence="7">
    <location>
        <begin position="71"/>
        <end position="89"/>
    </location>
</feature>
<dbReference type="Pfam" id="PF21088">
    <property type="entry name" value="MS_channel_1st"/>
    <property type="match status" value="1"/>
</dbReference>
<evidence type="ECO:0000259" key="8">
    <source>
        <dbReference type="Pfam" id="PF00924"/>
    </source>
</evidence>
<feature type="transmembrane region" description="Helical" evidence="7">
    <location>
        <begin position="166"/>
        <end position="184"/>
    </location>
</feature>
<dbReference type="Pfam" id="PF21082">
    <property type="entry name" value="MS_channel_3rd"/>
    <property type="match status" value="1"/>
</dbReference>
<evidence type="ECO:0000313" key="12">
    <source>
        <dbReference type="Proteomes" id="UP001446205"/>
    </source>
</evidence>
<dbReference type="InterPro" id="IPR010920">
    <property type="entry name" value="LSM_dom_sf"/>
</dbReference>
<feature type="transmembrane region" description="Helical" evidence="7">
    <location>
        <begin position="95"/>
        <end position="120"/>
    </location>
</feature>
<keyword evidence="12" id="KW-1185">Reference proteome</keyword>
<evidence type="ECO:0000256" key="2">
    <source>
        <dbReference type="ARBA" id="ARBA00008017"/>
    </source>
</evidence>
<evidence type="ECO:0000256" key="6">
    <source>
        <dbReference type="ARBA" id="ARBA00023136"/>
    </source>
</evidence>
<dbReference type="SUPFAM" id="SSF82861">
    <property type="entry name" value="Mechanosensitive channel protein MscS (YggB), transmembrane region"/>
    <property type="match status" value="1"/>
</dbReference>
<dbReference type="Gene3D" id="1.10.287.1260">
    <property type="match status" value="1"/>
</dbReference>
<evidence type="ECO:0000256" key="4">
    <source>
        <dbReference type="ARBA" id="ARBA00022692"/>
    </source>
</evidence>